<evidence type="ECO:0000313" key="1">
    <source>
        <dbReference type="EMBL" id="QNL29383.1"/>
    </source>
</evidence>
<proteinExistence type="predicted"/>
<organism evidence="1 2">
    <name type="scientific">Enterococcus phage iF6</name>
    <dbReference type="NCBI Taxonomy" id="2765371"/>
    <lineage>
        <taxon>Viruses</taxon>
        <taxon>Duplodnaviria</taxon>
        <taxon>Heunggongvirae</taxon>
        <taxon>Uroviricota</taxon>
        <taxon>Caudoviricetes</taxon>
        <taxon>Herelleviridae</taxon>
        <taxon>Brockvirinae</taxon>
        <taxon>Schiekvirus</taxon>
        <taxon>Schiekvirus if6</taxon>
    </lineage>
</organism>
<evidence type="ECO:0000313" key="2">
    <source>
        <dbReference type="Proteomes" id="UP000516045"/>
    </source>
</evidence>
<gene>
    <name evidence="1" type="ORF">iF6_24</name>
</gene>
<accession>A0A7G8ZYV2</accession>
<dbReference type="Proteomes" id="UP000516045">
    <property type="component" value="Segment"/>
</dbReference>
<dbReference type="EMBL" id="MT909815">
    <property type="protein sequence ID" value="QNL29383.1"/>
    <property type="molecule type" value="Genomic_DNA"/>
</dbReference>
<protein>
    <submittedName>
        <fullName evidence="1">DUF5405 domain-containing protein</fullName>
    </submittedName>
</protein>
<keyword evidence="2" id="KW-1185">Reference proteome</keyword>
<reference evidence="1 2" key="1">
    <citation type="submission" date="2020-08" db="EMBL/GenBank/DDBJ databases">
        <authorList>
            <person name="Shadrin A.M."/>
            <person name="Buzikov R.M."/>
            <person name="Piligrimova E.G."/>
            <person name="Kazantseva O.A."/>
        </authorList>
    </citation>
    <scope>NUCLEOTIDE SEQUENCE [LARGE SCALE GENOMIC DNA]</scope>
</reference>
<name>A0A7G8ZYV2_9CAUD</name>
<sequence>MLNMKLLDYRITSDADNVTVRRVVRNEKGEVLYDKKGKERTSLIGYQGNLTKALHMIQHHWVLGGNGKDVTTIREYQEAIEEITEIAKRELDLDESFR</sequence>